<accession>A0ABQ3BP76</accession>
<keyword evidence="2" id="KW-1133">Transmembrane helix</keyword>
<comment type="caution">
    <text evidence="3">The sequence shown here is derived from an EMBL/GenBank/DDBJ whole genome shotgun (WGS) entry which is preliminary data.</text>
</comment>
<evidence type="ECO:0000313" key="3">
    <source>
        <dbReference type="EMBL" id="GGZ48348.1"/>
    </source>
</evidence>
<evidence type="ECO:0000256" key="2">
    <source>
        <dbReference type="SAM" id="Phobius"/>
    </source>
</evidence>
<evidence type="ECO:0008006" key="5">
    <source>
        <dbReference type="Google" id="ProtNLM"/>
    </source>
</evidence>
<feature type="region of interest" description="Disordered" evidence="1">
    <location>
        <begin position="1"/>
        <end position="26"/>
    </location>
</feature>
<evidence type="ECO:0000313" key="4">
    <source>
        <dbReference type="Proteomes" id="UP000624183"/>
    </source>
</evidence>
<organism evidence="3 4">
    <name type="scientific">Streptomyces rubiginosohelvolus</name>
    <dbReference type="NCBI Taxonomy" id="67362"/>
    <lineage>
        <taxon>Bacteria</taxon>
        <taxon>Bacillati</taxon>
        <taxon>Actinomycetota</taxon>
        <taxon>Actinomycetes</taxon>
        <taxon>Kitasatosporales</taxon>
        <taxon>Streptomycetaceae</taxon>
        <taxon>Streptomyces</taxon>
    </lineage>
</organism>
<keyword evidence="2" id="KW-0812">Transmembrane</keyword>
<feature type="transmembrane region" description="Helical" evidence="2">
    <location>
        <begin position="55"/>
        <end position="72"/>
    </location>
</feature>
<protein>
    <recommendedName>
        <fullName evidence="5">Integral membrane protein</fullName>
    </recommendedName>
</protein>
<gene>
    <name evidence="3" type="ORF">GCM10010328_23720</name>
</gene>
<dbReference type="EMBL" id="BMUW01000003">
    <property type="protein sequence ID" value="GGZ48348.1"/>
    <property type="molecule type" value="Genomic_DNA"/>
</dbReference>
<reference evidence="4" key="1">
    <citation type="journal article" date="2019" name="Int. J. Syst. Evol. Microbiol.">
        <title>The Global Catalogue of Microorganisms (GCM) 10K type strain sequencing project: providing services to taxonomists for standard genome sequencing and annotation.</title>
        <authorList>
            <consortium name="The Broad Institute Genomics Platform"/>
            <consortium name="The Broad Institute Genome Sequencing Center for Infectious Disease"/>
            <person name="Wu L."/>
            <person name="Ma J."/>
        </authorList>
    </citation>
    <scope>NUCLEOTIDE SEQUENCE [LARGE SCALE GENOMIC DNA]</scope>
    <source>
        <strain evidence="4">JCM 4602</strain>
    </source>
</reference>
<keyword evidence="2" id="KW-0472">Membrane</keyword>
<sequence length="121" mass="13232">MPVPNAGMVRAGDEGGHDMYFDENEPQAVREERFAAERDARRARRKAAGLDSREAHLGAAIVAVALILLGWFGQWVALAVVSGVFLLWFAATLSWTYADGDQGRHALQRAYNLTFGWAGGL</sequence>
<proteinExistence type="predicted"/>
<feature type="compositionally biased region" description="Basic and acidic residues" evidence="1">
    <location>
        <begin position="11"/>
        <end position="20"/>
    </location>
</feature>
<keyword evidence="4" id="KW-1185">Reference proteome</keyword>
<dbReference type="Proteomes" id="UP000624183">
    <property type="component" value="Unassembled WGS sequence"/>
</dbReference>
<name>A0ABQ3BP76_9ACTN</name>
<evidence type="ECO:0000256" key="1">
    <source>
        <dbReference type="SAM" id="MobiDB-lite"/>
    </source>
</evidence>
<feature type="transmembrane region" description="Helical" evidence="2">
    <location>
        <begin position="78"/>
        <end position="98"/>
    </location>
</feature>